<dbReference type="EMBL" id="UINC01056190">
    <property type="protein sequence ID" value="SVB75929.1"/>
    <property type="molecule type" value="Genomic_DNA"/>
</dbReference>
<sequence>MDKVIVSGLLLIASMAAAVITISIITPALGSDRDSITKSNRVATNFVGTGIEGLSAVVEDRNGAAISAWFKNVGSADIKPVSAMDVFLLSGNRFSGTYVEFSSTPSATDSWSVLDPAGSAVWARGETIHIQLVLNARPIATGAHIISLTTPNGVSGEIHFERGAVPLPTLTPIPAPPGVSFSRLAATVDERGAGNTDTFTVVLEGAPSSSVVLSVISSDIGEVIVSPADLTFTVSNWSTPQTVTLTGVDESTGDGDQNSNIIVSVVDALSASGYRSVGDSTLVVKTVDNGCCP</sequence>
<dbReference type="AlphaFoldDB" id="A0A382GLT9"/>
<organism evidence="1">
    <name type="scientific">marine metagenome</name>
    <dbReference type="NCBI Taxonomy" id="408172"/>
    <lineage>
        <taxon>unclassified sequences</taxon>
        <taxon>metagenomes</taxon>
        <taxon>ecological metagenomes</taxon>
    </lineage>
</organism>
<dbReference type="GO" id="GO:0005198">
    <property type="term" value="F:structural molecule activity"/>
    <property type="evidence" value="ECO:0007669"/>
    <property type="project" value="InterPro"/>
</dbReference>
<gene>
    <name evidence="1" type="ORF">METZ01_LOCUS228783</name>
</gene>
<accession>A0A382GLT9</accession>
<dbReference type="GO" id="GO:0097588">
    <property type="term" value="P:archaeal or bacterial-type flagellum-dependent cell motility"/>
    <property type="evidence" value="ECO:0007669"/>
    <property type="project" value="InterPro"/>
</dbReference>
<evidence type="ECO:0008006" key="2">
    <source>
        <dbReference type="Google" id="ProtNLM"/>
    </source>
</evidence>
<reference evidence="1" key="1">
    <citation type="submission" date="2018-05" db="EMBL/GenBank/DDBJ databases">
        <authorList>
            <person name="Lanie J.A."/>
            <person name="Ng W.-L."/>
            <person name="Kazmierczak K.M."/>
            <person name="Andrzejewski T.M."/>
            <person name="Davidsen T.M."/>
            <person name="Wayne K.J."/>
            <person name="Tettelin H."/>
            <person name="Glass J.I."/>
            <person name="Rusch D."/>
            <person name="Podicherti R."/>
            <person name="Tsui H.-C.T."/>
            <person name="Winkler M.E."/>
        </authorList>
    </citation>
    <scope>NUCLEOTIDE SEQUENCE</scope>
</reference>
<protein>
    <recommendedName>
        <fullName evidence="2">Cadherin domain-containing protein</fullName>
    </recommendedName>
</protein>
<dbReference type="InterPro" id="IPR002774">
    <property type="entry name" value="Flagellin_arc-type"/>
</dbReference>
<dbReference type="Pfam" id="PF01917">
    <property type="entry name" value="Flagellin_arch-type"/>
    <property type="match status" value="1"/>
</dbReference>
<evidence type="ECO:0000313" key="1">
    <source>
        <dbReference type="EMBL" id="SVB75929.1"/>
    </source>
</evidence>
<proteinExistence type="predicted"/>
<name>A0A382GLT9_9ZZZZ</name>